<reference evidence="6" key="1">
    <citation type="submission" date="2022-06" db="EMBL/GenBank/DDBJ databases">
        <authorList>
            <person name="Sun Q."/>
        </authorList>
    </citation>
    <scope>NUCLEOTIDE SEQUENCE</scope>
    <source>
        <strain evidence="6">S101</strain>
    </source>
</reference>
<accession>A0AAJ1FID9</accession>
<evidence type="ECO:0000256" key="2">
    <source>
        <dbReference type="ARBA" id="ARBA00023125"/>
    </source>
</evidence>
<dbReference type="Pfam" id="PF02311">
    <property type="entry name" value="AraC_binding"/>
    <property type="match status" value="1"/>
</dbReference>
<keyword evidence="3" id="KW-0010">Activator</keyword>
<keyword evidence="4" id="KW-0804">Transcription</keyword>
<dbReference type="GO" id="GO:0003700">
    <property type="term" value="F:DNA-binding transcription factor activity"/>
    <property type="evidence" value="ECO:0007669"/>
    <property type="project" value="InterPro"/>
</dbReference>
<dbReference type="InterPro" id="IPR009057">
    <property type="entry name" value="Homeodomain-like_sf"/>
</dbReference>
<dbReference type="PANTHER" id="PTHR46796:SF2">
    <property type="entry name" value="TRANSCRIPTIONAL REGULATORY PROTEIN"/>
    <property type="match status" value="1"/>
</dbReference>
<dbReference type="Gene3D" id="1.10.10.60">
    <property type="entry name" value="Homeodomain-like"/>
    <property type="match status" value="1"/>
</dbReference>
<proteinExistence type="predicted"/>
<name>A0AAJ1FID9_9HYPH</name>
<dbReference type="EMBL" id="JAMXLX010000002">
    <property type="protein sequence ID" value="MCO5956901.1"/>
    <property type="molecule type" value="Genomic_DNA"/>
</dbReference>
<gene>
    <name evidence="6" type="ORF">NBH21_08985</name>
</gene>
<dbReference type="InterPro" id="IPR018060">
    <property type="entry name" value="HTH_AraC"/>
</dbReference>
<dbReference type="InterPro" id="IPR020449">
    <property type="entry name" value="Tscrpt_reg_AraC-type_HTH"/>
</dbReference>
<dbReference type="Proteomes" id="UP001155380">
    <property type="component" value="Unassembled WGS sequence"/>
</dbReference>
<keyword evidence="2" id="KW-0238">DNA-binding</keyword>
<evidence type="ECO:0000313" key="7">
    <source>
        <dbReference type="Proteomes" id="UP001155380"/>
    </source>
</evidence>
<dbReference type="PRINTS" id="PR00032">
    <property type="entry name" value="HTHARAC"/>
</dbReference>
<dbReference type="Pfam" id="PF12833">
    <property type="entry name" value="HTH_18"/>
    <property type="match status" value="1"/>
</dbReference>
<dbReference type="InterPro" id="IPR037923">
    <property type="entry name" value="HTH-like"/>
</dbReference>
<dbReference type="InterPro" id="IPR003313">
    <property type="entry name" value="AraC-bd"/>
</dbReference>
<dbReference type="SMART" id="SM00342">
    <property type="entry name" value="HTH_ARAC"/>
    <property type="match status" value="1"/>
</dbReference>
<dbReference type="SUPFAM" id="SSF46689">
    <property type="entry name" value="Homeodomain-like"/>
    <property type="match status" value="2"/>
</dbReference>
<sequence length="285" mass="31023">MRRSRRDMTVMAGGFKMFPTGRPGLLAVAASSDHVFPRHTHDEYGIGLFISGGQMSASGRGQITAGAGDIITVNPGEVHDGVPTRGESRSWLMLYLDPALLADINSDLEGIQDADFEFERPAFSDPRAALSFTSVFAAATGERDNKGLALDQALAALFAPLSSVKPFAKKAQTGRRLLRARTMIDDDPARNLSLQDLATEAGLSRFQTLRAFQALTGLTPHAYLMQRRMSLARRRISQGMSLADVAAEAGYADQSHMTREFRRRYGLTPAAYRQAVTPCNSIQDA</sequence>
<evidence type="ECO:0000313" key="6">
    <source>
        <dbReference type="EMBL" id="MCO5956901.1"/>
    </source>
</evidence>
<dbReference type="GO" id="GO:0043565">
    <property type="term" value="F:sequence-specific DNA binding"/>
    <property type="evidence" value="ECO:0007669"/>
    <property type="project" value="InterPro"/>
</dbReference>
<dbReference type="Gene3D" id="2.60.120.10">
    <property type="entry name" value="Jelly Rolls"/>
    <property type="match status" value="1"/>
</dbReference>
<dbReference type="AlphaFoldDB" id="A0AAJ1FID9"/>
<dbReference type="InterPro" id="IPR014710">
    <property type="entry name" value="RmlC-like_jellyroll"/>
</dbReference>
<dbReference type="InterPro" id="IPR050204">
    <property type="entry name" value="AraC_XylS_family_regulators"/>
</dbReference>
<dbReference type="SUPFAM" id="SSF51215">
    <property type="entry name" value="Regulatory protein AraC"/>
    <property type="match status" value="1"/>
</dbReference>
<dbReference type="RefSeq" id="WP_250915823.1">
    <property type="nucleotide sequence ID" value="NZ_JAMXLX010000002.1"/>
</dbReference>
<organism evidence="6 7">
    <name type="scientific">Ciceribacter sichuanensis</name>
    <dbReference type="NCBI Taxonomy" id="2949647"/>
    <lineage>
        <taxon>Bacteria</taxon>
        <taxon>Pseudomonadati</taxon>
        <taxon>Pseudomonadota</taxon>
        <taxon>Alphaproteobacteria</taxon>
        <taxon>Hyphomicrobiales</taxon>
        <taxon>Rhizobiaceae</taxon>
        <taxon>Ciceribacter</taxon>
    </lineage>
</organism>
<feature type="domain" description="HTH araC/xylS-type" evidence="5">
    <location>
        <begin position="178"/>
        <end position="275"/>
    </location>
</feature>
<comment type="caution">
    <text evidence="6">The sequence shown here is derived from an EMBL/GenBank/DDBJ whole genome shotgun (WGS) entry which is preliminary data.</text>
</comment>
<evidence type="ECO:0000259" key="5">
    <source>
        <dbReference type="PROSITE" id="PS01124"/>
    </source>
</evidence>
<dbReference type="PANTHER" id="PTHR46796">
    <property type="entry name" value="HTH-TYPE TRANSCRIPTIONAL ACTIVATOR RHAS-RELATED"/>
    <property type="match status" value="1"/>
</dbReference>
<keyword evidence="1" id="KW-0805">Transcription regulation</keyword>
<dbReference type="PROSITE" id="PS01124">
    <property type="entry name" value="HTH_ARAC_FAMILY_2"/>
    <property type="match status" value="1"/>
</dbReference>
<evidence type="ECO:0000256" key="3">
    <source>
        <dbReference type="ARBA" id="ARBA00023159"/>
    </source>
</evidence>
<evidence type="ECO:0000256" key="4">
    <source>
        <dbReference type="ARBA" id="ARBA00023163"/>
    </source>
</evidence>
<evidence type="ECO:0000256" key="1">
    <source>
        <dbReference type="ARBA" id="ARBA00023015"/>
    </source>
</evidence>
<protein>
    <submittedName>
        <fullName evidence="6">AraC family transcriptional regulator</fullName>
    </submittedName>
</protein>